<accession>A3K0D0</accession>
<dbReference type="InterPro" id="IPR050984">
    <property type="entry name" value="Gfo/Idh/MocA_domain"/>
</dbReference>
<keyword evidence="2" id="KW-0560">Oxidoreductase</keyword>
<evidence type="ECO:0000256" key="2">
    <source>
        <dbReference type="ARBA" id="ARBA00023002"/>
    </source>
</evidence>
<dbReference type="InterPro" id="IPR000683">
    <property type="entry name" value="Gfo/Idh/MocA-like_OxRdtase_N"/>
</dbReference>
<dbReference type="GO" id="GO:0016491">
    <property type="term" value="F:oxidoreductase activity"/>
    <property type="evidence" value="ECO:0007669"/>
    <property type="project" value="UniProtKB-KW"/>
</dbReference>
<dbReference type="EMBL" id="AAYA01000003">
    <property type="protein sequence ID" value="EBA09245.1"/>
    <property type="molecule type" value="Genomic_DNA"/>
</dbReference>
<evidence type="ECO:0000259" key="3">
    <source>
        <dbReference type="Pfam" id="PF01408"/>
    </source>
</evidence>
<dbReference type="Gene3D" id="3.40.50.720">
    <property type="entry name" value="NAD(P)-binding Rossmann-like Domain"/>
    <property type="match status" value="1"/>
</dbReference>
<sequence>MSANIRELKMTDYVRWGILGAANFARAHMGPAIHQARRGRLCALATSSEEKAAPFAERAPGLKVHLSYDDLLADPEIDAIYIPLPNHLHVEWTVKALEAGKHVLVEKPLAMQAADFAPVIAARDATGKLAAEAYMVVHHPQWKKAKALYEEGAIGALKRVSVAFSYDNRSDSNNIRNRPETGGGAVPDIGVYAYGTVRFVTGEEPQSILSTEIERENGVDVWSHITARFPSFHYTGVVSMRMAPWQEVVFHGDGGVMRLSAPFNAGVYGQAEVELQGADLKVTRWRFPSDNHYVHQVEAFNASVLDGAPYPCPLEFSRGTQEMIDMIWAAEKA</sequence>
<keyword evidence="6" id="KW-1185">Reference proteome</keyword>
<proteinExistence type="inferred from homology"/>
<feature type="domain" description="Gfo/Idh/MocA-like oxidoreductase N-terminal" evidence="3">
    <location>
        <begin position="14"/>
        <end position="130"/>
    </location>
</feature>
<evidence type="ECO:0000259" key="4">
    <source>
        <dbReference type="Pfam" id="PF22725"/>
    </source>
</evidence>
<evidence type="ECO:0000313" key="5">
    <source>
        <dbReference type="EMBL" id="EBA09245.1"/>
    </source>
</evidence>
<dbReference type="GO" id="GO:0000166">
    <property type="term" value="F:nucleotide binding"/>
    <property type="evidence" value="ECO:0007669"/>
    <property type="project" value="InterPro"/>
</dbReference>
<dbReference type="Gene3D" id="3.30.360.10">
    <property type="entry name" value="Dihydrodipicolinate Reductase, domain 2"/>
    <property type="match status" value="1"/>
</dbReference>
<feature type="domain" description="GFO/IDH/MocA-like oxidoreductase" evidence="4">
    <location>
        <begin position="142"/>
        <end position="257"/>
    </location>
</feature>
<organism evidence="5 6">
    <name type="scientific">Sagittula stellata (strain ATCC 700073 / DSM 11524 / E-37)</name>
    <dbReference type="NCBI Taxonomy" id="388399"/>
    <lineage>
        <taxon>Bacteria</taxon>
        <taxon>Pseudomonadati</taxon>
        <taxon>Pseudomonadota</taxon>
        <taxon>Alphaproteobacteria</taxon>
        <taxon>Rhodobacterales</taxon>
        <taxon>Roseobacteraceae</taxon>
        <taxon>Sagittula</taxon>
    </lineage>
</organism>
<reference evidence="5 6" key="1">
    <citation type="submission" date="2006-06" db="EMBL/GenBank/DDBJ databases">
        <authorList>
            <person name="Moran M.A."/>
            <person name="Ferriera S."/>
            <person name="Johnson J."/>
            <person name="Kravitz S."/>
            <person name="Beeson K."/>
            <person name="Sutton G."/>
            <person name="Rogers Y.-H."/>
            <person name="Friedman R."/>
            <person name="Frazier M."/>
            <person name="Venter J.C."/>
        </authorList>
    </citation>
    <scope>NUCLEOTIDE SEQUENCE [LARGE SCALE GENOMIC DNA]</scope>
    <source>
        <strain evidence="5 6">E-37</strain>
    </source>
</reference>
<comment type="caution">
    <text evidence="5">The sequence shown here is derived from an EMBL/GenBank/DDBJ whole genome shotgun (WGS) entry which is preliminary data.</text>
</comment>
<dbReference type="Pfam" id="PF01408">
    <property type="entry name" value="GFO_IDH_MocA"/>
    <property type="match status" value="1"/>
</dbReference>
<protein>
    <submittedName>
        <fullName evidence="5">Oxidoreductase-like protein</fullName>
    </submittedName>
</protein>
<dbReference type="Proteomes" id="UP000005713">
    <property type="component" value="Unassembled WGS sequence"/>
</dbReference>
<dbReference type="PANTHER" id="PTHR22604">
    <property type="entry name" value="OXIDOREDUCTASES"/>
    <property type="match status" value="1"/>
</dbReference>
<evidence type="ECO:0000256" key="1">
    <source>
        <dbReference type="ARBA" id="ARBA00010928"/>
    </source>
</evidence>
<dbReference type="AlphaFoldDB" id="A3K0D0"/>
<comment type="similarity">
    <text evidence="1">Belongs to the Gfo/Idh/MocA family.</text>
</comment>
<dbReference type="SUPFAM" id="SSF55347">
    <property type="entry name" value="Glyceraldehyde-3-phosphate dehydrogenase-like, C-terminal domain"/>
    <property type="match status" value="1"/>
</dbReference>
<dbReference type="PANTHER" id="PTHR22604:SF105">
    <property type="entry name" value="TRANS-1,2-DIHYDROBENZENE-1,2-DIOL DEHYDROGENASE"/>
    <property type="match status" value="1"/>
</dbReference>
<name>A3K0D0_SAGS3</name>
<dbReference type="InterPro" id="IPR036291">
    <property type="entry name" value="NAD(P)-bd_dom_sf"/>
</dbReference>
<dbReference type="InterPro" id="IPR055170">
    <property type="entry name" value="GFO_IDH_MocA-like_dom"/>
</dbReference>
<dbReference type="SUPFAM" id="SSF51735">
    <property type="entry name" value="NAD(P)-binding Rossmann-fold domains"/>
    <property type="match status" value="1"/>
</dbReference>
<dbReference type="Pfam" id="PF22725">
    <property type="entry name" value="GFO_IDH_MocA_C3"/>
    <property type="match status" value="1"/>
</dbReference>
<dbReference type="eggNOG" id="COG0673">
    <property type="taxonomic scope" value="Bacteria"/>
</dbReference>
<gene>
    <name evidence="5" type="ORF">SSE37_23424</name>
</gene>
<evidence type="ECO:0000313" key="6">
    <source>
        <dbReference type="Proteomes" id="UP000005713"/>
    </source>
</evidence>